<accession>A0A1M6MDH8</accession>
<name>A0A1M6MDH8_9FIRM</name>
<protein>
    <submittedName>
        <fullName evidence="2">Uncharacterized protein</fullName>
    </submittedName>
</protein>
<keyword evidence="1" id="KW-1133">Transmembrane helix</keyword>
<reference evidence="2 3" key="1">
    <citation type="submission" date="2016-11" db="EMBL/GenBank/DDBJ databases">
        <authorList>
            <person name="Jaros S."/>
            <person name="Januszkiewicz K."/>
            <person name="Wedrychowicz H."/>
        </authorList>
    </citation>
    <scope>NUCLEOTIDE SEQUENCE [LARGE SCALE GENOMIC DNA]</scope>
    <source>
        <strain evidence="2 3">DSM 14501</strain>
    </source>
</reference>
<sequence length="113" mass="13634">MSRIERKKLKQMQKKRKIKNIIKMTTSFIFIIFLLILGVLTVDRNNRNMFLHKESKLFNCKKMDDNNYKIVFCGEVYDFDKEKIAVYISKSKNTIKKEIDFIRKFVKEKNTAE</sequence>
<evidence type="ECO:0000313" key="2">
    <source>
        <dbReference type="EMBL" id="SHJ81469.1"/>
    </source>
</evidence>
<organism evidence="2 3">
    <name type="scientific">Caminicella sporogenes DSM 14501</name>
    <dbReference type="NCBI Taxonomy" id="1121266"/>
    <lineage>
        <taxon>Bacteria</taxon>
        <taxon>Bacillati</taxon>
        <taxon>Bacillota</taxon>
        <taxon>Clostridia</taxon>
        <taxon>Peptostreptococcales</taxon>
        <taxon>Caminicellaceae</taxon>
        <taxon>Caminicella</taxon>
    </lineage>
</organism>
<gene>
    <name evidence="2" type="ORF">SAMN02745883_00495</name>
</gene>
<proteinExistence type="predicted"/>
<dbReference type="Proteomes" id="UP000184082">
    <property type="component" value="Unassembled WGS sequence"/>
</dbReference>
<dbReference type="RefSeq" id="WP_072965805.1">
    <property type="nucleotide sequence ID" value="NZ_FRAJ01000004.1"/>
</dbReference>
<evidence type="ECO:0000313" key="3">
    <source>
        <dbReference type="Proteomes" id="UP000184082"/>
    </source>
</evidence>
<feature type="transmembrane region" description="Helical" evidence="1">
    <location>
        <begin position="21"/>
        <end position="42"/>
    </location>
</feature>
<dbReference type="EMBL" id="FRAJ01000004">
    <property type="protein sequence ID" value="SHJ81469.1"/>
    <property type="molecule type" value="Genomic_DNA"/>
</dbReference>
<dbReference type="AlphaFoldDB" id="A0A1M6MDH8"/>
<evidence type="ECO:0000256" key="1">
    <source>
        <dbReference type="SAM" id="Phobius"/>
    </source>
</evidence>
<keyword evidence="3" id="KW-1185">Reference proteome</keyword>
<keyword evidence="1" id="KW-0812">Transmembrane</keyword>
<dbReference type="STRING" id="1121266.SAMN02745883_00495"/>
<keyword evidence="1" id="KW-0472">Membrane</keyword>